<dbReference type="EMBL" id="JAQQAF010000001">
    <property type="protein sequence ID" value="KAJ8511940.1"/>
    <property type="molecule type" value="Genomic_DNA"/>
</dbReference>
<accession>A0AAV8RXS5</accession>
<reference evidence="1 2" key="1">
    <citation type="submission" date="2022-12" db="EMBL/GenBank/DDBJ databases">
        <title>Chromosome-scale assembly of the Ensete ventricosum genome.</title>
        <authorList>
            <person name="Dussert Y."/>
            <person name="Stocks J."/>
            <person name="Wendawek A."/>
            <person name="Woldeyes F."/>
            <person name="Nichols R.A."/>
            <person name="Borrell J.S."/>
        </authorList>
    </citation>
    <scope>NUCLEOTIDE SEQUENCE [LARGE SCALE GENOMIC DNA]</scope>
    <source>
        <strain evidence="2">cv. Maze</strain>
        <tissue evidence="1">Seeds</tissue>
    </source>
</reference>
<proteinExistence type="predicted"/>
<dbReference type="AlphaFoldDB" id="A0AAV8RXS5"/>
<organism evidence="1 2">
    <name type="scientific">Ensete ventricosum</name>
    <name type="common">Abyssinian banana</name>
    <name type="synonym">Musa ensete</name>
    <dbReference type="NCBI Taxonomy" id="4639"/>
    <lineage>
        <taxon>Eukaryota</taxon>
        <taxon>Viridiplantae</taxon>
        <taxon>Streptophyta</taxon>
        <taxon>Embryophyta</taxon>
        <taxon>Tracheophyta</taxon>
        <taxon>Spermatophyta</taxon>
        <taxon>Magnoliopsida</taxon>
        <taxon>Liliopsida</taxon>
        <taxon>Zingiberales</taxon>
        <taxon>Musaceae</taxon>
        <taxon>Ensete</taxon>
    </lineage>
</organism>
<dbReference type="Proteomes" id="UP001222027">
    <property type="component" value="Unassembled WGS sequence"/>
</dbReference>
<protein>
    <submittedName>
        <fullName evidence="1">Uncharacterized protein</fullName>
    </submittedName>
</protein>
<evidence type="ECO:0000313" key="2">
    <source>
        <dbReference type="Proteomes" id="UP001222027"/>
    </source>
</evidence>
<comment type="caution">
    <text evidence="1">The sequence shown here is derived from an EMBL/GenBank/DDBJ whole genome shotgun (WGS) entry which is preliminary data.</text>
</comment>
<gene>
    <name evidence="1" type="ORF">OPV22_002374</name>
</gene>
<evidence type="ECO:0000313" key="1">
    <source>
        <dbReference type="EMBL" id="KAJ8511940.1"/>
    </source>
</evidence>
<name>A0AAV8RXS5_ENSVE</name>
<keyword evidence="2" id="KW-1185">Reference proteome</keyword>
<sequence>MALVGEIGEEESGSSVCSHWFLQRRLQGEISPYLNCLLRDVDGRRHRPCCTGAGVPCLGEPCTRQKEHHYGQQIERMGSRKKNQCTKYTKLLNMEACPPLPA</sequence>